<evidence type="ECO:0000313" key="2">
    <source>
        <dbReference type="EMBL" id="CAJ1974504.1"/>
    </source>
</evidence>
<feature type="compositionally biased region" description="Basic and acidic residues" evidence="1">
    <location>
        <begin position="46"/>
        <end position="73"/>
    </location>
</feature>
<proteinExistence type="predicted"/>
<dbReference type="Proteomes" id="UP001189624">
    <property type="component" value="Chromosome 9"/>
</dbReference>
<evidence type="ECO:0000256" key="1">
    <source>
        <dbReference type="SAM" id="MobiDB-lite"/>
    </source>
</evidence>
<sequence length="73" mass="7984">MGGCVSGPKKDGVEVTVETPATPKNAEAETLVAPQEKNQQEEVSVEEEKMKEGEKEEEKVEQPKEAEKTLLSL</sequence>
<name>A0AA86THT0_9FABA</name>
<feature type="region of interest" description="Disordered" evidence="1">
    <location>
        <begin position="1"/>
        <end position="73"/>
    </location>
</feature>
<organism evidence="2 3">
    <name type="scientific">Sphenostylis stenocarpa</name>
    <dbReference type="NCBI Taxonomy" id="92480"/>
    <lineage>
        <taxon>Eukaryota</taxon>
        <taxon>Viridiplantae</taxon>
        <taxon>Streptophyta</taxon>
        <taxon>Embryophyta</taxon>
        <taxon>Tracheophyta</taxon>
        <taxon>Spermatophyta</taxon>
        <taxon>Magnoliopsida</taxon>
        <taxon>eudicotyledons</taxon>
        <taxon>Gunneridae</taxon>
        <taxon>Pentapetalae</taxon>
        <taxon>rosids</taxon>
        <taxon>fabids</taxon>
        <taxon>Fabales</taxon>
        <taxon>Fabaceae</taxon>
        <taxon>Papilionoideae</taxon>
        <taxon>50 kb inversion clade</taxon>
        <taxon>NPAAA clade</taxon>
        <taxon>indigoferoid/millettioid clade</taxon>
        <taxon>Phaseoleae</taxon>
        <taxon>Sphenostylis</taxon>
    </lineage>
</organism>
<dbReference type="Gramene" id="rna-AYBTSS11_LOCUS26584">
    <property type="protein sequence ID" value="CAJ1974504.1"/>
    <property type="gene ID" value="gene-AYBTSS11_LOCUS26584"/>
</dbReference>
<protein>
    <submittedName>
        <fullName evidence="2">Uncharacterized protein</fullName>
    </submittedName>
</protein>
<reference evidence="2" key="1">
    <citation type="submission" date="2023-10" db="EMBL/GenBank/DDBJ databases">
        <authorList>
            <person name="Domelevo Entfellner J.-B."/>
        </authorList>
    </citation>
    <scope>NUCLEOTIDE SEQUENCE</scope>
</reference>
<dbReference type="EMBL" id="OY731406">
    <property type="protein sequence ID" value="CAJ1974504.1"/>
    <property type="molecule type" value="Genomic_DNA"/>
</dbReference>
<accession>A0AA86THT0</accession>
<evidence type="ECO:0000313" key="3">
    <source>
        <dbReference type="Proteomes" id="UP001189624"/>
    </source>
</evidence>
<dbReference type="AlphaFoldDB" id="A0AA86THT0"/>
<keyword evidence="3" id="KW-1185">Reference proteome</keyword>
<gene>
    <name evidence="2" type="ORF">AYBTSS11_LOCUS26584</name>
</gene>